<dbReference type="GO" id="GO:0008483">
    <property type="term" value="F:transaminase activity"/>
    <property type="evidence" value="ECO:0007669"/>
    <property type="project" value="UniProtKB-KW"/>
</dbReference>
<accession>A0ABT7DVW8</accession>
<dbReference type="InterPro" id="IPR050571">
    <property type="entry name" value="Class-IV_PLP-Dep_Aminotrnsfr"/>
</dbReference>
<dbReference type="SUPFAM" id="SSF56752">
    <property type="entry name" value="D-aminoacid aminotransferase-like PLP-dependent enzymes"/>
    <property type="match status" value="1"/>
</dbReference>
<comment type="similarity">
    <text evidence="1">Belongs to the class-IV pyridoxal-phosphate-dependent aminotransferase family.</text>
</comment>
<keyword evidence="2" id="KW-0808">Transferase</keyword>
<proteinExistence type="inferred from homology"/>
<protein>
    <submittedName>
        <fullName evidence="2">D-amino acid aminotransferase</fullName>
    </submittedName>
</protein>
<gene>
    <name evidence="2" type="ORF">PZA18_01925</name>
</gene>
<comment type="caution">
    <text evidence="2">The sequence shown here is derived from an EMBL/GenBank/DDBJ whole genome shotgun (WGS) entry which is preliminary data.</text>
</comment>
<name>A0ABT7DVW8_9NEIS</name>
<dbReference type="PANTHER" id="PTHR42743">
    <property type="entry name" value="AMINO-ACID AMINOTRANSFERASE"/>
    <property type="match status" value="1"/>
</dbReference>
<sequence length="286" mass="31562">MLYLNGEFLPASEAKVSALDRGCLFGDGVYEVVPVYSRHPFRLEEHLARLESSLATIELPNPYPRAEWARLIHQLIVMQDFDDQSVYFHVTRGSAYERDFPFPANVAPTVLINPTPLITPSAQTKASGVRAISHVDFRWLRCDIKSLNLLPAVLMREAARRVGCAETVLFRDGFLSEGAASNIFVVKDGVVFTPPKSHLILPGITYDVVIELCQNNGVPLEIRAVAEAEVRAADELWMTSSTKEVLALVELDGLPVGNGTVGPLAQRLDALYQNFKNQVMRSGLAS</sequence>
<keyword evidence="2" id="KW-0032">Aminotransferase</keyword>
<dbReference type="Pfam" id="PF01063">
    <property type="entry name" value="Aminotran_4"/>
    <property type="match status" value="1"/>
</dbReference>
<reference evidence="2" key="1">
    <citation type="submission" date="2023-03" db="EMBL/GenBank/DDBJ databases">
        <title>Chitinimonas shenzhenensis gen. nov., sp. nov., a novel member of family Burkholderiaceae isolated from activated sludge collected in Shen Zhen, China.</title>
        <authorList>
            <person name="Wang X."/>
        </authorList>
    </citation>
    <scope>NUCLEOTIDE SEQUENCE</scope>
    <source>
        <strain evidence="2">DQS-5</strain>
    </source>
</reference>
<dbReference type="CDD" id="cd01558">
    <property type="entry name" value="D-AAT_like"/>
    <property type="match status" value="1"/>
</dbReference>
<dbReference type="RefSeq" id="WP_284099092.1">
    <property type="nucleotide sequence ID" value="NZ_JARRAF010000002.1"/>
</dbReference>
<dbReference type="Proteomes" id="UP001172778">
    <property type="component" value="Unassembled WGS sequence"/>
</dbReference>
<dbReference type="EMBL" id="JARRAF010000002">
    <property type="protein sequence ID" value="MDK2122802.1"/>
    <property type="molecule type" value="Genomic_DNA"/>
</dbReference>
<evidence type="ECO:0000256" key="1">
    <source>
        <dbReference type="ARBA" id="ARBA00009320"/>
    </source>
</evidence>
<dbReference type="InterPro" id="IPR036038">
    <property type="entry name" value="Aminotransferase-like"/>
</dbReference>
<evidence type="ECO:0000313" key="2">
    <source>
        <dbReference type="EMBL" id="MDK2122802.1"/>
    </source>
</evidence>
<dbReference type="Gene3D" id="3.20.10.10">
    <property type="entry name" value="D-amino Acid Aminotransferase, subunit A, domain 2"/>
    <property type="match status" value="1"/>
</dbReference>
<keyword evidence="3" id="KW-1185">Reference proteome</keyword>
<dbReference type="PANTHER" id="PTHR42743:SF10">
    <property type="entry name" value="D-ALANINE AMINOTRANSFERASE"/>
    <property type="match status" value="1"/>
</dbReference>
<evidence type="ECO:0000313" key="3">
    <source>
        <dbReference type="Proteomes" id="UP001172778"/>
    </source>
</evidence>
<dbReference type="InterPro" id="IPR043131">
    <property type="entry name" value="BCAT-like_N"/>
</dbReference>
<organism evidence="2 3">
    <name type="scientific">Parachitinimonas caeni</name>
    <dbReference type="NCBI Taxonomy" id="3031301"/>
    <lineage>
        <taxon>Bacteria</taxon>
        <taxon>Pseudomonadati</taxon>
        <taxon>Pseudomonadota</taxon>
        <taxon>Betaproteobacteria</taxon>
        <taxon>Neisseriales</taxon>
        <taxon>Chitinibacteraceae</taxon>
        <taxon>Parachitinimonas</taxon>
    </lineage>
</organism>
<dbReference type="InterPro" id="IPR001544">
    <property type="entry name" value="Aminotrans_IV"/>
</dbReference>
<dbReference type="InterPro" id="IPR043132">
    <property type="entry name" value="BCAT-like_C"/>
</dbReference>
<dbReference type="Gene3D" id="3.30.470.10">
    <property type="match status" value="1"/>
</dbReference>